<keyword evidence="2" id="KW-0472">Membrane</keyword>
<sequence>MKILFTLLGILIGANARNVLLGISLGGAIGYIFAGFLEITRRLKDLEAEVQNLRSRLDQGWTPLGTTAPFPLKEAPLQAAQPSSETDLKPLPEDELSVKPEEWETEPAPSHKTGQEELPPGIAPYPSRKTPRGTNRIPWQIFQRFLSGENLVVKVGVFILFFGVAFLLKYAAENDWLSIELRLMATALGAVGLLIVGWRLRSRRRTYAMVLQGGGVGVMYITVFAALRLYSLLPAPLAFGILAAVGGLAGALAVLQDSRALAVLGIVGGFLAPVLASTGHGSHVILFSYYALLNACIFGMAWFKAWRMVNVVGFVFTFSLGTAWGYRAYQPQYFESVEPFLLLFFLFYVAVAVLFALRQPPELKGYVDGTLVFGTPAVTFALQTLLVGQYAYGAAWSAFALGFFYLATASFLFWKNPRYMRMLTESFLAIGVAFATLTIPLALDNRWTSAAWALEGAAMVWVGVRQKRILPRISGMLLQFFAGLLFYKAFAGATGQLPILNGFYMGCLTVSFSGLFTGFCLNRYRANLRTWESGLDIAMAIWGLFWWFGGGLNEIDRHIPHGHRFGAAIVFLALSCMICDDFRRRLAWPFLRIPALSLPIVLFTTAIAMSLELSHPFIKSGWMAWPLALAGCYLILKRNEGWHPEVTLPLHGVTLWLLGLLATWEMIWQMNHWIDGAETWKTIAWVMAPSLLVLFTSRWGEKLSWPVGKHLEIYLTLGIGPIALYVWAWTVLANLFNRGDPWPLSYIPFLNPLDVTVAFVFLTLFIWLLKIRSLAWPPLFKIRTRLPKYLIHSLWGASIFLWLNAVLVRTIHYWGGVGFSFQAMQRSMLFQTSLSIFWTLTALIIMVFSTRRALRNFWLTGGGLLAVVVVKLFLIDLSKTGTVERIISFIVVGILLLITGYFSPVPPNKPKEEDRQNREN</sequence>
<feature type="transmembrane region" description="Helical" evidence="2">
    <location>
        <begin position="856"/>
        <end position="874"/>
    </location>
</feature>
<dbReference type="Pfam" id="PF10101">
    <property type="entry name" value="DUF2339"/>
    <property type="match status" value="1"/>
</dbReference>
<feature type="transmembrane region" description="Helical" evidence="2">
    <location>
        <begin position="503"/>
        <end position="521"/>
    </location>
</feature>
<dbReference type="Proteomes" id="UP001144372">
    <property type="component" value="Unassembled WGS sequence"/>
</dbReference>
<dbReference type="PANTHER" id="PTHR38434">
    <property type="entry name" value="BLL2549 PROTEIN"/>
    <property type="match status" value="1"/>
</dbReference>
<keyword evidence="4" id="KW-1185">Reference proteome</keyword>
<feature type="transmembrane region" description="Helical" evidence="2">
    <location>
        <begin position="449"/>
        <end position="464"/>
    </location>
</feature>
<feature type="transmembrane region" description="Helical" evidence="2">
    <location>
        <begin position="207"/>
        <end position="227"/>
    </location>
</feature>
<feature type="transmembrane region" description="Helical" evidence="2">
    <location>
        <begin position="476"/>
        <end position="497"/>
    </location>
</feature>
<feature type="transmembrane region" description="Helical" evidence="2">
    <location>
        <begin position="26"/>
        <end position="43"/>
    </location>
</feature>
<keyword evidence="2" id="KW-0812">Transmembrane</keyword>
<dbReference type="AlphaFoldDB" id="A0A9W6D0Q2"/>
<feature type="transmembrane region" description="Helical" evidence="2">
    <location>
        <begin position="682"/>
        <end position="699"/>
    </location>
</feature>
<dbReference type="EMBL" id="BSDR01000001">
    <property type="protein sequence ID" value="GLI33735.1"/>
    <property type="molecule type" value="Genomic_DNA"/>
</dbReference>
<feature type="transmembrane region" description="Helical" evidence="2">
    <location>
        <begin position="561"/>
        <end position="579"/>
    </location>
</feature>
<feature type="transmembrane region" description="Helical" evidence="2">
    <location>
        <begin position="648"/>
        <end position="670"/>
    </location>
</feature>
<feature type="transmembrane region" description="Helical" evidence="2">
    <location>
        <begin position="789"/>
        <end position="808"/>
    </location>
</feature>
<dbReference type="RefSeq" id="WP_281792903.1">
    <property type="nucleotide sequence ID" value="NZ_BSDR01000001.1"/>
</dbReference>
<feature type="transmembrane region" description="Helical" evidence="2">
    <location>
        <begin position="828"/>
        <end position="849"/>
    </location>
</feature>
<accession>A0A9W6D0Q2</accession>
<organism evidence="3 4">
    <name type="scientific">Desulforhabdus amnigena</name>
    <dbReference type="NCBI Taxonomy" id="40218"/>
    <lineage>
        <taxon>Bacteria</taxon>
        <taxon>Pseudomonadati</taxon>
        <taxon>Thermodesulfobacteriota</taxon>
        <taxon>Syntrophobacteria</taxon>
        <taxon>Syntrophobacterales</taxon>
        <taxon>Syntrophobacteraceae</taxon>
        <taxon>Desulforhabdus</taxon>
    </lineage>
</organism>
<feature type="transmembrane region" description="Helical" evidence="2">
    <location>
        <begin position="233"/>
        <end position="254"/>
    </location>
</feature>
<protein>
    <submittedName>
        <fullName evidence="3">Membrane protein</fullName>
    </submittedName>
</protein>
<dbReference type="PANTHER" id="PTHR38434:SF1">
    <property type="entry name" value="BLL2549 PROTEIN"/>
    <property type="match status" value="1"/>
</dbReference>
<proteinExistence type="predicted"/>
<dbReference type="InterPro" id="IPR014600">
    <property type="entry name" value="UCP035905_mem"/>
</dbReference>
<evidence type="ECO:0000256" key="1">
    <source>
        <dbReference type="SAM" id="MobiDB-lite"/>
    </source>
</evidence>
<feature type="transmembrane region" description="Helical" evidence="2">
    <location>
        <begin position="711"/>
        <end position="729"/>
    </location>
</feature>
<feature type="transmembrane region" description="Helical" evidence="2">
    <location>
        <begin position="394"/>
        <end position="414"/>
    </location>
</feature>
<evidence type="ECO:0000313" key="4">
    <source>
        <dbReference type="Proteomes" id="UP001144372"/>
    </source>
</evidence>
<feature type="transmembrane region" description="Helical" evidence="2">
    <location>
        <begin position="308"/>
        <end position="327"/>
    </location>
</feature>
<feature type="transmembrane region" description="Helical" evidence="2">
    <location>
        <begin position="284"/>
        <end position="303"/>
    </location>
</feature>
<feature type="region of interest" description="Disordered" evidence="1">
    <location>
        <begin position="99"/>
        <end position="129"/>
    </location>
</feature>
<feature type="transmembrane region" description="Helical" evidence="2">
    <location>
        <begin position="151"/>
        <end position="171"/>
    </location>
</feature>
<evidence type="ECO:0000313" key="3">
    <source>
        <dbReference type="EMBL" id="GLI33735.1"/>
    </source>
</evidence>
<feature type="transmembrane region" description="Helical" evidence="2">
    <location>
        <begin position="261"/>
        <end position="278"/>
    </location>
</feature>
<evidence type="ECO:0000256" key="2">
    <source>
        <dbReference type="SAM" id="Phobius"/>
    </source>
</evidence>
<gene>
    <name evidence="3" type="ORF">DAMNIGENAA_11680</name>
</gene>
<comment type="caution">
    <text evidence="3">The sequence shown here is derived from an EMBL/GenBank/DDBJ whole genome shotgun (WGS) entry which is preliminary data.</text>
</comment>
<feature type="transmembrane region" description="Helical" evidence="2">
    <location>
        <begin position="533"/>
        <end position="549"/>
    </location>
</feature>
<dbReference type="InterPro" id="IPR019286">
    <property type="entry name" value="DUF2339_TM"/>
</dbReference>
<keyword evidence="2" id="KW-1133">Transmembrane helix</keyword>
<feature type="transmembrane region" description="Helical" evidence="2">
    <location>
        <begin position="886"/>
        <end position="905"/>
    </location>
</feature>
<feature type="transmembrane region" description="Helical" evidence="2">
    <location>
        <begin position="617"/>
        <end position="636"/>
    </location>
</feature>
<feature type="transmembrane region" description="Helical" evidence="2">
    <location>
        <begin position="339"/>
        <end position="357"/>
    </location>
</feature>
<feature type="transmembrane region" description="Helical" evidence="2">
    <location>
        <begin position="183"/>
        <end position="200"/>
    </location>
</feature>
<feature type="transmembrane region" description="Helical" evidence="2">
    <location>
        <begin position="426"/>
        <end position="443"/>
    </location>
</feature>
<feature type="transmembrane region" description="Helical" evidence="2">
    <location>
        <begin position="749"/>
        <end position="769"/>
    </location>
</feature>
<feature type="transmembrane region" description="Helical" evidence="2">
    <location>
        <begin position="369"/>
        <end position="388"/>
    </location>
</feature>
<feature type="transmembrane region" description="Helical" evidence="2">
    <location>
        <begin position="591"/>
        <end position="611"/>
    </location>
</feature>
<dbReference type="PIRSF" id="PIRSF035905">
    <property type="entry name" value="UCP035905_mp"/>
    <property type="match status" value="1"/>
</dbReference>
<reference evidence="3" key="1">
    <citation type="submission" date="2022-12" db="EMBL/GenBank/DDBJ databases">
        <title>Reference genome sequencing for broad-spectrum identification of bacterial and archaeal isolates by mass spectrometry.</title>
        <authorList>
            <person name="Sekiguchi Y."/>
            <person name="Tourlousse D.M."/>
        </authorList>
    </citation>
    <scope>NUCLEOTIDE SEQUENCE</scope>
    <source>
        <strain evidence="3">ASRB1</strain>
    </source>
</reference>
<name>A0A9W6D0Q2_9BACT</name>